<proteinExistence type="predicted"/>
<reference evidence="3" key="1">
    <citation type="journal article" date="2006" name="Science">
        <title>Phytophthora genome sequences uncover evolutionary origins and mechanisms of pathogenesis.</title>
        <authorList>
            <person name="Tyler B.M."/>
            <person name="Tripathy S."/>
            <person name="Zhang X."/>
            <person name="Dehal P."/>
            <person name="Jiang R.H."/>
            <person name="Aerts A."/>
            <person name="Arredondo F.D."/>
            <person name="Baxter L."/>
            <person name="Bensasson D."/>
            <person name="Beynon J.L."/>
            <person name="Chapman J."/>
            <person name="Damasceno C.M."/>
            <person name="Dorrance A.E."/>
            <person name="Dou D."/>
            <person name="Dickerman A.W."/>
            <person name="Dubchak I.L."/>
            <person name="Garbelotto M."/>
            <person name="Gijzen M."/>
            <person name="Gordon S.G."/>
            <person name="Govers F."/>
            <person name="Grunwald N.J."/>
            <person name="Huang W."/>
            <person name="Ivors K.L."/>
            <person name="Jones R.W."/>
            <person name="Kamoun S."/>
            <person name="Krampis K."/>
            <person name="Lamour K.H."/>
            <person name="Lee M.K."/>
            <person name="McDonald W.H."/>
            <person name="Medina M."/>
            <person name="Meijer H.J."/>
            <person name="Nordberg E.K."/>
            <person name="Maclean D.J."/>
            <person name="Ospina-Giraldo M.D."/>
            <person name="Morris P.F."/>
            <person name="Phuntumart V."/>
            <person name="Putnam N.H."/>
            <person name="Rash S."/>
            <person name="Rose J.K."/>
            <person name="Sakihama Y."/>
            <person name="Salamov A.A."/>
            <person name="Savidor A."/>
            <person name="Scheuring C.F."/>
            <person name="Smith B.M."/>
            <person name="Sobral B.W."/>
            <person name="Terry A."/>
            <person name="Torto-Alalibo T.A."/>
            <person name="Win J."/>
            <person name="Xu Z."/>
            <person name="Zhang H."/>
            <person name="Grigoriev I.V."/>
            <person name="Rokhsar D.S."/>
            <person name="Boore J.L."/>
        </authorList>
    </citation>
    <scope>NUCLEOTIDE SEQUENCE [LARGE SCALE GENOMIC DNA]</scope>
    <source>
        <strain evidence="3">Pr102</strain>
    </source>
</reference>
<name>H3GBP9_PHYRM</name>
<feature type="region of interest" description="Disordered" evidence="1">
    <location>
        <begin position="1"/>
        <end position="24"/>
    </location>
</feature>
<dbReference type="VEuPathDB" id="FungiDB:KRP22_9690"/>
<dbReference type="VEuPathDB" id="FungiDB:KRP23_8693"/>
<dbReference type="EMBL" id="DS565998">
    <property type="status" value="NOT_ANNOTATED_CDS"/>
    <property type="molecule type" value="Genomic_DNA"/>
</dbReference>
<dbReference type="AlphaFoldDB" id="H3GBP9"/>
<dbReference type="HOGENOM" id="CLU_109159_0_0_1"/>
<accession>H3GBP9</accession>
<organism evidence="2 3">
    <name type="scientific">Phytophthora ramorum</name>
    <name type="common">Sudden oak death agent</name>
    <dbReference type="NCBI Taxonomy" id="164328"/>
    <lineage>
        <taxon>Eukaryota</taxon>
        <taxon>Sar</taxon>
        <taxon>Stramenopiles</taxon>
        <taxon>Oomycota</taxon>
        <taxon>Peronosporomycetes</taxon>
        <taxon>Peronosporales</taxon>
        <taxon>Peronosporaceae</taxon>
        <taxon>Phytophthora</taxon>
    </lineage>
</organism>
<dbReference type="eggNOG" id="ENOG502SFAS">
    <property type="taxonomic scope" value="Eukaryota"/>
</dbReference>
<dbReference type="Proteomes" id="UP000005238">
    <property type="component" value="Unassembled WGS sequence"/>
</dbReference>
<protein>
    <submittedName>
        <fullName evidence="2">Uncharacterized protein</fullName>
    </submittedName>
</protein>
<dbReference type="EnsemblProtists" id="Phyra72737">
    <property type="protein sequence ID" value="Phyra72737"/>
    <property type="gene ID" value="Phyra72737"/>
</dbReference>
<keyword evidence="3" id="KW-1185">Reference proteome</keyword>
<evidence type="ECO:0000256" key="1">
    <source>
        <dbReference type="SAM" id="MobiDB-lite"/>
    </source>
</evidence>
<evidence type="ECO:0000313" key="3">
    <source>
        <dbReference type="Proteomes" id="UP000005238"/>
    </source>
</evidence>
<dbReference type="STRING" id="164328.H3GBP9"/>
<dbReference type="InParanoid" id="H3GBP9"/>
<evidence type="ECO:0000313" key="2">
    <source>
        <dbReference type="EnsemblProtists" id="Phyra72737"/>
    </source>
</evidence>
<sequence>MKARRDDARAAKSKTPSDGGFQATHSLPGIYARFDDLGGDELQMLATRYGGQRPFNTRGKYHARYMKDAYPIAGSQLKLEKEHEMHVAAKKKLLLSDASSLVERSSFGATRKGGGLERTLGPSKLDHFVEKLTTVLNGEQEQVSRSEAERKIRLCAVKHREGMEQFWRLMRTAPIKR</sequence>
<reference evidence="2" key="2">
    <citation type="submission" date="2015-06" db="UniProtKB">
        <authorList>
            <consortium name="EnsemblProtists"/>
        </authorList>
    </citation>
    <scope>IDENTIFICATION</scope>
    <source>
        <strain evidence="2">Pr102</strain>
    </source>
</reference>
<feature type="compositionally biased region" description="Basic and acidic residues" evidence="1">
    <location>
        <begin position="1"/>
        <end position="10"/>
    </location>
</feature>